<name>A0A518DCC3_9BACT</name>
<protein>
    <submittedName>
        <fullName evidence="1">Uncharacterized protein</fullName>
    </submittedName>
</protein>
<proteinExistence type="predicted"/>
<organism evidence="1 2">
    <name type="scientific">Pirellulimonas nuda</name>
    <dbReference type="NCBI Taxonomy" id="2528009"/>
    <lineage>
        <taxon>Bacteria</taxon>
        <taxon>Pseudomonadati</taxon>
        <taxon>Planctomycetota</taxon>
        <taxon>Planctomycetia</taxon>
        <taxon>Pirellulales</taxon>
        <taxon>Lacipirellulaceae</taxon>
        <taxon>Pirellulimonas</taxon>
    </lineage>
</organism>
<evidence type="ECO:0000313" key="2">
    <source>
        <dbReference type="Proteomes" id="UP000317429"/>
    </source>
</evidence>
<evidence type="ECO:0000313" key="1">
    <source>
        <dbReference type="EMBL" id="QDU89076.1"/>
    </source>
</evidence>
<dbReference type="AlphaFoldDB" id="A0A518DCC3"/>
<accession>A0A518DCC3</accession>
<dbReference type="Proteomes" id="UP000317429">
    <property type="component" value="Chromosome"/>
</dbReference>
<keyword evidence="2" id="KW-1185">Reference proteome</keyword>
<sequence length="103" mass="11030">MNLRDSGMPHEAFRAALLDVPLILARQGIVSFRDAAERDNGYPASPLPLPERSALHVGPRSATTRLSGIVALLTTRSINGWDAFNPSVCHSVAPSEAILLSRA</sequence>
<reference evidence="1 2" key="1">
    <citation type="submission" date="2019-02" db="EMBL/GenBank/DDBJ databases">
        <title>Deep-cultivation of Planctomycetes and their phenomic and genomic characterization uncovers novel biology.</title>
        <authorList>
            <person name="Wiegand S."/>
            <person name="Jogler M."/>
            <person name="Boedeker C."/>
            <person name="Pinto D."/>
            <person name="Vollmers J."/>
            <person name="Rivas-Marin E."/>
            <person name="Kohn T."/>
            <person name="Peeters S.H."/>
            <person name="Heuer A."/>
            <person name="Rast P."/>
            <person name="Oberbeckmann S."/>
            <person name="Bunk B."/>
            <person name="Jeske O."/>
            <person name="Meyerdierks A."/>
            <person name="Storesund J.E."/>
            <person name="Kallscheuer N."/>
            <person name="Luecker S."/>
            <person name="Lage O.M."/>
            <person name="Pohl T."/>
            <person name="Merkel B.J."/>
            <person name="Hornburger P."/>
            <person name="Mueller R.-W."/>
            <person name="Bruemmer F."/>
            <person name="Labrenz M."/>
            <person name="Spormann A.M."/>
            <person name="Op den Camp H."/>
            <person name="Overmann J."/>
            <person name="Amann R."/>
            <person name="Jetten M.S.M."/>
            <person name="Mascher T."/>
            <person name="Medema M.H."/>
            <person name="Devos D.P."/>
            <person name="Kaster A.-K."/>
            <person name="Ovreas L."/>
            <person name="Rohde M."/>
            <person name="Galperin M.Y."/>
            <person name="Jogler C."/>
        </authorList>
    </citation>
    <scope>NUCLEOTIDE SEQUENCE [LARGE SCALE GENOMIC DNA]</scope>
    <source>
        <strain evidence="1 2">Pla175</strain>
    </source>
</reference>
<dbReference type="KEGG" id="pnd:Pla175_24620"/>
<dbReference type="EMBL" id="CP036291">
    <property type="protein sequence ID" value="QDU89076.1"/>
    <property type="molecule type" value="Genomic_DNA"/>
</dbReference>
<gene>
    <name evidence="1" type="ORF">Pla175_24620</name>
</gene>